<dbReference type="EMBL" id="AB173313">
    <property type="protein sequence ID" value="BAE90375.1"/>
    <property type="molecule type" value="mRNA"/>
</dbReference>
<reference evidence="1" key="1">
    <citation type="journal article" date="2007" name="PLoS Biol.">
        <title>Rate of evolution in brain-expressed genes in humans and other primates.</title>
        <authorList>
            <person name="Wang H.-Y."/>
            <person name="Chien H.-C."/>
            <person name="Osada N."/>
            <person name="Hashimoto K."/>
            <person name="Sugano S."/>
            <person name="Gojobori T."/>
            <person name="Chou C.-K."/>
            <person name="Tsai S.-F."/>
            <person name="Wu C.-I."/>
            <person name="Shen C.-K.J."/>
        </authorList>
    </citation>
    <scope>NUCLEOTIDE SEQUENCE</scope>
</reference>
<protein>
    <submittedName>
        <fullName evidence="1">Macaca fascicularis brain cDNA clone: QflA-21981, similar to human hypothetical protein FLJ90709 (FLJ90709), mRNA, RefSeq: NM_173514.1</fullName>
    </submittedName>
</protein>
<proteinExistence type="evidence at transcript level"/>
<dbReference type="AlphaFoldDB" id="I7GDD0"/>
<name>I7GDD0_MACFA</name>
<sequence length="39" mass="4655">MDLCYFLPLKKKNGFCKPSKEPRFKISLSFFQQSFLSYS</sequence>
<organism evidence="1">
    <name type="scientific">Macaca fascicularis</name>
    <name type="common">Crab-eating macaque</name>
    <name type="synonym">Cynomolgus monkey</name>
    <dbReference type="NCBI Taxonomy" id="9541"/>
    <lineage>
        <taxon>Eukaryota</taxon>
        <taxon>Metazoa</taxon>
        <taxon>Chordata</taxon>
        <taxon>Craniata</taxon>
        <taxon>Vertebrata</taxon>
        <taxon>Euteleostomi</taxon>
        <taxon>Mammalia</taxon>
        <taxon>Eutheria</taxon>
        <taxon>Euarchontoglires</taxon>
        <taxon>Primates</taxon>
        <taxon>Haplorrhini</taxon>
        <taxon>Catarrhini</taxon>
        <taxon>Cercopithecidae</taxon>
        <taxon>Cercopithecinae</taxon>
        <taxon>Macaca</taxon>
    </lineage>
</organism>
<evidence type="ECO:0000313" key="1">
    <source>
        <dbReference type="EMBL" id="BAE90375.1"/>
    </source>
</evidence>
<accession>I7GDD0</accession>